<dbReference type="RefSeq" id="WP_009865989.1">
    <property type="nucleotide sequence ID" value="NZ_JBHSTT010000085.1"/>
</dbReference>
<comment type="caution">
    <text evidence="1">The sequence shown here is derived from an EMBL/GenBank/DDBJ whole genome shotgun (WGS) entry which is preliminary data.</text>
</comment>
<evidence type="ECO:0000313" key="1">
    <source>
        <dbReference type="EMBL" id="MFC6391807.1"/>
    </source>
</evidence>
<dbReference type="Proteomes" id="UP001596237">
    <property type="component" value="Unassembled WGS sequence"/>
</dbReference>
<dbReference type="EMBL" id="JBHSTT010000085">
    <property type="protein sequence ID" value="MFC6391807.1"/>
    <property type="molecule type" value="Genomic_DNA"/>
</dbReference>
<name>A0ABW1WTW4_9HYPH</name>
<reference evidence="2" key="1">
    <citation type="journal article" date="2019" name="Int. J. Syst. Evol. Microbiol.">
        <title>The Global Catalogue of Microorganisms (GCM) 10K type strain sequencing project: providing services to taxonomists for standard genome sequencing and annotation.</title>
        <authorList>
            <consortium name="The Broad Institute Genomics Platform"/>
            <consortium name="The Broad Institute Genome Sequencing Center for Infectious Disease"/>
            <person name="Wu L."/>
            <person name="Ma J."/>
        </authorList>
    </citation>
    <scope>NUCLEOTIDE SEQUENCE [LARGE SCALE GENOMIC DNA]</scope>
    <source>
        <strain evidence="2">CCUG 36916</strain>
    </source>
</reference>
<sequence>MTGPVTTEALDYVRDLIRQSIKVGAPGLAEPVREALVRSIFLKIDGKVIQPLLSDKAAALAAHQQVTAERDEANGTLRYCEGQWQDERGVMLAELARLRAEGEVLREDAARLDFLDGCNARLNASYGTHYGWKLVLNHNVNRLLLGDMKVDLHDSEGGNEKLPSCRLAIDEARKRTALARTATAREGA</sequence>
<proteinExistence type="predicted"/>
<evidence type="ECO:0000313" key="2">
    <source>
        <dbReference type="Proteomes" id="UP001596237"/>
    </source>
</evidence>
<gene>
    <name evidence="1" type="ORF">ACFQDP_21095</name>
</gene>
<protein>
    <submittedName>
        <fullName evidence="1">Uncharacterized protein</fullName>
    </submittedName>
</protein>
<accession>A0ABW1WTW4</accession>
<keyword evidence="2" id="KW-1185">Reference proteome</keyword>
<organism evidence="1 2">
    <name type="scientific">Methylorubrum zatmanii</name>
    <dbReference type="NCBI Taxonomy" id="29429"/>
    <lineage>
        <taxon>Bacteria</taxon>
        <taxon>Pseudomonadati</taxon>
        <taxon>Pseudomonadota</taxon>
        <taxon>Alphaproteobacteria</taxon>
        <taxon>Hyphomicrobiales</taxon>
        <taxon>Methylobacteriaceae</taxon>
        <taxon>Methylorubrum</taxon>
    </lineage>
</organism>